<organism evidence="1 2">
    <name type="scientific">Ramlibacter albus</name>
    <dbReference type="NCBI Taxonomy" id="2079448"/>
    <lineage>
        <taxon>Bacteria</taxon>
        <taxon>Pseudomonadati</taxon>
        <taxon>Pseudomonadota</taxon>
        <taxon>Betaproteobacteria</taxon>
        <taxon>Burkholderiales</taxon>
        <taxon>Comamonadaceae</taxon>
        <taxon>Ramlibacter</taxon>
    </lineage>
</organism>
<dbReference type="Pfam" id="PF02635">
    <property type="entry name" value="DsrE"/>
    <property type="match status" value="1"/>
</dbReference>
<dbReference type="EMBL" id="JACORU010000010">
    <property type="protein sequence ID" value="MBC5767325.1"/>
    <property type="molecule type" value="Genomic_DNA"/>
</dbReference>
<dbReference type="AlphaFoldDB" id="A0A923MB12"/>
<gene>
    <name evidence="1" type="ORF">H8R02_22850</name>
</gene>
<protein>
    <submittedName>
        <fullName evidence="1">DsrE family protein</fullName>
    </submittedName>
</protein>
<proteinExistence type="predicted"/>
<evidence type="ECO:0000313" key="2">
    <source>
        <dbReference type="Proteomes" id="UP000596827"/>
    </source>
</evidence>
<evidence type="ECO:0000313" key="1">
    <source>
        <dbReference type="EMBL" id="MBC5767325.1"/>
    </source>
</evidence>
<name>A0A923MB12_9BURK</name>
<dbReference type="Proteomes" id="UP000596827">
    <property type="component" value="Unassembled WGS sequence"/>
</dbReference>
<dbReference type="InterPro" id="IPR003787">
    <property type="entry name" value="Sulphur_relay_DsrE/F-like"/>
</dbReference>
<keyword evidence="2" id="KW-1185">Reference proteome</keyword>
<reference evidence="1" key="1">
    <citation type="submission" date="2020-08" db="EMBL/GenBank/DDBJ databases">
        <title>Ramlibacter sp. GTP1 16S ribosomal RNA gene genome sequencing and assembly.</title>
        <authorList>
            <person name="Kang M."/>
        </authorList>
    </citation>
    <scope>NUCLEOTIDE SEQUENCE</scope>
    <source>
        <strain evidence="1">GTP1</strain>
    </source>
</reference>
<dbReference type="SUPFAM" id="SSF75169">
    <property type="entry name" value="DsrEFH-like"/>
    <property type="match status" value="1"/>
</dbReference>
<dbReference type="Gene3D" id="3.40.1260.10">
    <property type="entry name" value="DsrEFH-like"/>
    <property type="match status" value="1"/>
</dbReference>
<accession>A0A923MB12</accession>
<comment type="caution">
    <text evidence="1">The sequence shown here is derived from an EMBL/GenBank/DDBJ whole genome shotgun (WGS) entry which is preliminary data.</text>
</comment>
<dbReference type="InterPro" id="IPR027396">
    <property type="entry name" value="DsrEFH-like"/>
</dbReference>
<dbReference type="RefSeq" id="WP_187083812.1">
    <property type="nucleotide sequence ID" value="NZ_JACORU010000010.1"/>
</dbReference>
<sequence length="120" mass="12601">MATLLVHVVTGPENPTRAALGFLVAKTALDQGHAVALFLAGDGAQLLRDAVLDGVAGLGTGKLREHYEAIARAGGRFYVSGMSARARGMTDADLQGKPAEFAMPDVLVRLAVEYDKALCY</sequence>